<evidence type="ECO:0000256" key="12">
    <source>
        <dbReference type="SAM" id="SignalP"/>
    </source>
</evidence>
<dbReference type="InterPro" id="IPR013210">
    <property type="entry name" value="LRR_N_plant-typ"/>
</dbReference>
<evidence type="ECO:0000256" key="2">
    <source>
        <dbReference type="ARBA" id="ARBA00009592"/>
    </source>
</evidence>
<dbReference type="SMART" id="SM00365">
    <property type="entry name" value="LRR_SD22"/>
    <property type="match status" value="13"/>
</dbReference>
<comment type="subcellular location">
    <subcellularLocation>
        <location evidence="1">Cell membrane</location>
        <topology evidence="1">Single-pass type I membrane protein</topology>
    </subcellularLocation>
</comment>
<proteinExistence type="inferred from homology"/>
<dbReference type="EMBL" id="NMUH01001047">
    <property type="protein sequence ID" value="MQL88336.1"/>
    <property type="molecule type" value="Genomic_DNA"/>
</dbReference>
<evidence type="ECO:0000256" key="1">
    <source>
        <dbReference type="ARBA" id="ARBA00004251"/>
    </source>
</evidence>
<dbReference type="Pfam" id="PF13855">
    <property type="entry name" value="LRR_8"/>
    <property type="match status" value="2"/>
</dbReference>
<keyword evidence="5 11" id="KW-0812">Transmembrane</keyword>
<dbReference type="InterPro" id="IPR001611">
    <property type="entry name" value="Leu-rich_rpt"/>
</dbReference>
<evidence type="ECO:0000256" key="8">
    <source>
        <dbReference type="ARBA" id="ARBA00022989"/>
    </source>
</evidence>
<keyword evidence="10" id="KW-0325">Glycoprotein</keyword>
<dbReference type="GO" id="GO:0005886">
    <property type="term" value="C:plasma membrane"/>
    <property type="evidence" value="ECO:0007669"/>
    <property type="project" value="UniProtKB-SubCell"/>
</dbReference>
<sequence>MATNTHHHTLLSALHCFERRRLRLLLLSLVCLCNVVGGSNSTWSRPGGCIDSEREALLQFKRGLPDDPANRLSSWTADGSDCCGWNGSLQLNANGLSGEFPLALRACSRISTLDLGENKISGKIPVWLAESMPYLKVLRLRSNNFKGAIPPNLASLTHLQVIDLANNDLVGNIPHGFGNFTAKKFIHNINETTSRIPTFDNNYYKVVVGVAMKGQMLEYQRLLSLVVSIDLSSNRLSGSIPQDLADLVGLQNLNISGNMLSGHIMKNINKLHCLESLDLSSNSFFGEIPELMSSMTSLSHLNLSFNNFSGRIPRGNQFNTFIDPSIYKGNPYLCGFPLDIPCEDGEKQEDRNNQGELEEHKNDNAIWMYVFTALGFILGFWTVCGTLIMHNRWRTTFFIFIDDKFDQLYTFCQEERDREKPALVKKRVEVRFRAILAQVTGLARTSRAESEPSPSLLGLKYLAYLDLSYNDFKKKPIPEFMGSLSNLEYLYLSGANLQGRIPHHLGNLSRLQTLDLSNNEWGLTMSDDARWVSQLSSLQHLNLYQVNISSHGSSGKLLVALNMLPSLSWVNLKFCELESIPSFPHVNFTSLSFLDLSWNGIQSSFPEWLTNITSLEHLDLSWNNFQGGIPSALWSMSSLTELIISGSVRLDGKLPRNQSSLCKLQVLEMKRLNLLGDINELEGSFSGCIRSSLRSLDLGENQLSGSFPSWLVEKKMLKHLSLSSNSLQGPIPASLGRLSFLETLDLRGNNLNGSIPYNLGGLSMLTSLDLSLNHLQGVIPETLGNLSSLRILNLGDNILSGGIPMSLGRLPSLEILYLNYNNLSGAIPAESLSNLSSLRHLDLNYNHLGGMVSAIHLSKLKSLKTLYMANNPIIFNLSSDWIPPFQLKNVDLSCCKLGPLFPTWLRLQQNVGILNLSYSGISDAIPDSYWRSISSVMYLDLSNNEITGRLLDSLKHIQFQYVDLTSNRLEGAIPDEIGEVMPSLYSLSLSNNTLNGGIPTSLCRLQFLGVLDLSRNNFSGNVPNCWEPSSYYALEALNLAHNSLVGVIPNSLSFLSNLQSLQLNANSLSGEFPLALRACSGISTLDLGENKISGKIPIWLAESMPNLKVLRLRSNNFQGAIPPNLASLTHLQVLDLANNGLVGNIPHEFGKFTAMKIIHKINETTSRIPIYVDNYYKEVVGVVMKGQMLEYQRLLFLVVSIDLSSNRLSGSIPQDLADLVGLQNLNISGNMLSGHIMKNINKLHFLESLDLSRNNFFGGIPALMSSMTSLSHLNLSFNNFSGMIPEGNQFNTFTDPSIYMGNPYLCGFPLDVPCEDGGKQYGNKYQGEIEEHKNNNIVWVFLSVILGFILGFWTVCGTLIMHKRWRSAFFIFIDGKFDQLYVFTILFMRRLKSSSSTWGHASGRIGSEREALVQFKRSLPHDPTNRLSSWTTDVGSDCCGWNGVGCDNMTGHVVKLDLRSPQKWDPDTFSNWNLGGVIGHSLLILNYLAYLDLSNNDFRKMPMPAIPHQLGNLSRLQTLDLSNNDGDLSVGDDARWSTYHMMDPSTKLLVALNMLPSLSWVSLKNCGLNSLPSFPYVNFTSLSFLDVSSNSIQSPFPEWLTKITSLQHLDLSSNCFQGGIPSATGSMSSLTERILSANQIVGGKLQGNLSSLCKLQRQDMSWMNISGDANKLEGSFSGCIKSSLQSLNLGHNQLSGSFPSWLVEMKLNISFSQKMHSKYLDLSNNQITGRLPDSLRHIQFHYVNLKSNCIEGEVPQLLLSKGLRFFDISNNSFATIMLSLVVSIDISSNSLSGRIPQDLEDLVGLQNLNISGNTLSGHIMKNINELHCLESLDL</sequence>
<comment type="caution">
    <text evidence="15">The sequence shown here is derived from an EMBL/GenBank/DDBJ whole genome shotgun (WGS) entry which is preliminary data.</text>
</comment>
<keyword evidence="8 11" id="KW-1133">Transmembrane helix</keyword>
<keyword evidence="4" id="KW-0433">Leucine-rich repeat</keyword>
<dbReference type="SUPFAM" id="SSF52047">
    <property type="entry name" value="RNI-like"/>
    <property type="match status" value="1"/>
</dbReference>
<evidence type="ECO:0000256" key="7">
    <source>
        <dbReference type="ARBA" id="ARBA00022737"/>
    </source>
</evidence>
<dbReference type="PANTHER" id="PTHR48063:SF112">
    <property type="entry name" value="RECEPTOR LIKE PROTEIN 30-LIKE"/>
    <property type="match status" value="1"/>
</dbReference>
<accession>A0A843UZY7</accession>
<gene>
    <name evidence="15" type="ORF">Taro_020892</name>
</gene>
<evidence type="ECO:0000313" key="16">
    <source>
        <dbReference type="Proteomes" id="UP000652761"/>
    </source>
</evidence>
<evidence type="ECO:0000259" key="14">
    <source>
        <dbReference type="Pfam" id="PF23598"/>
    </source>
</evidence>
<dbReference type="InterPro" id="IPR032675">
    <property type="entry name" value="LRR_dom_sf"/>
</dbReference>
<dbReference type="SUPFAM" id="SSF52058">
    <property type="entry name" value="L domain-like"/>
    <property type="match status" value="4"/>
</dbReference>
<keyword evidence="6 12" id="KW-0732">Signal</keyword>
<evidence type="ECO:0000259" key="13">
    <source>
        <dbReference type="Pfam" id="PF08263"/>
    </source>
</evidence>
<evidence type="ECO:0000256" key="3">
    <source>
        <dbReference type="ARBA" id="ARBA00022475"/>
    </source>
</evidence>
<evidence type="ECO:0000256" key="4">
    <source>
        <dbReference type="ARBA" id="ARBA00022614"/>
    </source>
</evidence>
<dbReference type="OrthoDB" id="749832at2759"/>
<comment type="similarity">
    <text evidence="2">Belongs to the RLP family.</text>
</comment>
<dbReference type="InterPro" id="IPR055414">
    <property type="entry name" value="LRR_R13L4/SHOC2-like"/>
</dbReference>
<dbReference type="Pfam" id="PF08263">
    <property type="entry name" value="LRRNT_2"/>
    <property type="match status" value="2"/>
</dbReference>
<dbReference type="SMART" id="SM00369">
    <property type="entry name" value="LRR_TYP"/>
    <property type="match status" value="18"/>
</dbReference>
<dbReference type="Gene3D" id="3.80.10.10">
    <property type="entry name" value="Ribonuclease Inhibitor"/>
    <property type="match status" value="9"/>
</dbReference>
<keyword evidence="3" id="KW-1003">Cell membrane</keyword>
<dbReference type="FunFam" id="3.80.10.10:FF:000095">
    <property type="entry name" value="LRR receptor-like serine/threonine-protein kinase GSO1"/>
    <property type="match status" value="3"/>
</dbReference>
<evidence type="ECO:0000256" key="9">
    <source>
        <dbReference type="ARBA" id="ARBA00023136"/>
    </source>
</evidence>
<feature type="chain" id="PRO_5032327389" description="Leucine-rich repeat-containing N-terminal plant-type domain-containing protein" evidence="12">
    <location>
        <begin position="39"/>
        <end position="1834"/>
    </location>
</feature>
<name>A0A843UZY7_COLES</name>
<evidence type="ECO:0000313" key="15">
    <source>
        <dbReference type="EMBL" id="MQL88336.1"/>
    </source>
</evidence>
<evidence type="ECO:0000256" key="11">
    <source>
        <dbReference type="SAM" id="Phobius"/>
    </source>
</evidence>
<feature type="signal peptide" evidence="12">
    <location>
        <begin position="1"/>
        <end position="38"/>
    </location>
</feature>
<dbReference type="Proteomes" id="UP000652761">
    <property type="component" value="Unassembled WGS sequence"/>
</dbReference>
<dbReference type="Pfam" id="PF23598">
    <property type="entry name" value="LRR_14"/>
    <property type="match status" value="1"/>
</dbReference>
<evidence type="ECO:0000256" key="5">
    <source>
        <dbReference type="ARBA" id="ARBA00022692"/>
    </source>
</evidence>
<evidence type="ECO:0008006" key="17">
    <source>
        <dbReference type="Google" id="ProtNLM"/>
    </source>
</evidence>
<feature type="transmembrane region" description="Helical" evidence="11">
    <location>
        <begin position="366"/>
        <end position="389"/>
    </location>
</feature>
<reference evidence="15" key="1">
    <citation type="submission" date="2017-07" db="EMBL/GenBank/DDBJ databases">
        <title>Taro Niue Genome Assembly and Annotation.</title>
        <authorList>
            <person name="Atibalentja N."/>
            <person name="Keating K."/>
            <person name="Fields C.J."/>
        </authorList>
    </citation>
    <scope>NUCLEOTIDE SEQUENCE</scope>
    <source>
        <strain evidence="15">Niue_2</strain>
        <tissue evidence="15">Leaf</tissue>
    </source>
</reference>
<dbReference type="PANTHER" id="PTHR48063">
    <property type="entry name" value="LRR RECEPTOR-LIKE KINASE"/>
    <property type="match status" value="1"/>
</dbReference>
<evidence type="ECO:0000256" key="10">
    <source>
        <dbReference type="ARBA" id="ARBA00023180"/>
    </source>
</evidence>
<keyword evidence="7" id="KW-0677">Repeat</keyword>
<protein>
    <recommendedName>
        <fullName evidence="17">Leucine-rich repeat-containing N-terminal plant-type domain-containing protein</fullName>
    </recommendedName>
</protein>
<evidence type="ECO:0000256" key="6">
    <source>
        <dbReference type="ARBA" id="ARBA00022729"/>
    </source>
</evidence>
<organism evidence="15 16">
    <name type="scientific">Colocasia esculenta</name>
    <name type="common">Wild taro</name>
    <name type="synonym">Arum esculentum</name>
    <dbReference type="NCBI Taxonomy" id="4460"/>
    <lineage>
        <taxon>Eukaryota</taxon>
        <taxon>Viridiplantae</taxon>
        <taxon>Streptophyta</taxon>
        <taxon>Embryophyta</taxon>
        <taxon>Tracheophyta</taxon>
        <taxon>Spermatophyta</taxon>
        <taxon>Magnoliopsida</taxon>
        <taxon>Liliopsida</taxon>
        <taxon>Araceae</taxon>
        <taxon>Aroideae</taxon>
        <taxon>Colocasieae</taxon>
        <taxon>Colocasia</taxon>
    </lineage>
</organism>
<keyword evidence="16" id="KW-1185">Reference proteome</keyword>
<feature type="transmembrane region" description="Helical" evidence="11">
    <location>
        <begin position="1337"/>
        <end position="1361"/>
    </location>
</feature>
<feature type="domain" description="Leucine-rich repeat-containing N-terminal plant-type" evidence="13">
    <location>
        <begin position="1407"/>
        <end position="1447"/>
    </location>
</feature>
<keyword evidence="9 11" id="KW-0472">Membrane</keyword>
<dbReference type="FunFam" id="3.80.10.10:FF:000383">
    <property type="entry name" value="Leucine-rich repeat receptor protein kinase EMS1"/>
    <property type="match status" value="1"/>
</dbReference>
<feature type="domain" description="Leucine-rich repeat-containing N-terminal plant-type" evidence="13">
    <location>
        <begin position="51"/>
        <end position="87"/>
    </location>
</feature>
<dbReference type="InterPro" id="IPR046956">
    <property type="entry name" value="RLP23-like"/>
</dbReference>
<dbReference type="Pfam" id="PF00560">
    <property type="entry name" value="LRR_1"/>
    <property type="match status" value="17"/>
</dbReference>
<dbReference type="InterPro" id="IPR003591">
    <property type="entry name" value="Leu-rich_rpt_typical-subtyp"/>
</dbReference>
<feature type="domain" description="Disease resistance R13L4/SHOC-2-like LRR" evidence="14">
    <location>
        <begin position="734"/>
        <end position="916"/>
    </location>
</feature>